<evidence type="ECO:0000313" key="2">
    <source>
        <dbReference type="EMBL" id="PRP84484.1"/>
    </source>
</evidence>
<accession>A0A2P6NKJ8</accession>
<keyword evidence="3" id="KW-1185">Reference proteome</keyword>
<gene>
    <name evidence="2" type="ORF">PROFUN_08069</name>
</gene>
<proteinExistence type="predicted"/>
<dbReference type="EMBL" id="MDYQ01000062">
    <property type="protein sequence ID" value="PRP84484.1"/>
    <property type="molecule type" value="Genomic_DNA"/>
</dbReference>
<organism evidence="2 3">
    <name type="scientific">Planoprotostelium fungivorum</name>
    <dbReference type="NCBI Taxonomy" id="1890364"/>
    <lineage>
        <taxon>Eukaryota</taxon>
        <taxon>Amoebozoa</taxon>
        <taxon>Evosea</taxon>
        <taxon>Variosea</taxon>
        <taxon>Cavosteliida</taxon>
        <taxon>Cavosteliaceae</taxon>
        <taxon>Planoprotostelium</taxon>
    </lineage>
</organism>
<feature type="transmembrane region" description="Helical" evidence="1">
    <location>
        <begin position="69"/>
        <end position="93"/>
    </location>
</feature>
<feature type="transmembrane region" description="Helical" evidence="1">
    <location>
        <begin position="234"/>
        <end position="258"/>
    </location>
</feature>
<keyword evidence="1" id="KW-0472">Membrane</keyword>
<dbReference type="InParanoid" id="A0A2P6NKJ8"/>
<evidence type="ECO:0000256" key="1">
    <source>
        <dbReference type="SAM" id="Phobius"/>
    </source>
</evidence>
<name>A0A2P6NKJ8_9EUKA</name>
<evidence type="ECO:0000313" key="3">
    <source>
        <dbReference type="Proteomes" id="UP000241769"/>
    </source>
</evidence>
<comment type="caution">
    <text evidence="2">The sequence shown here is derived from an EMBL/GenBank/DDBJ whole genome shotgun (WGS) entry which is preliminary data.</text>
</comment>
<keyword evidence="1" id="KW-0812">Transmembrane</keyword>
<dbReference type="Proteomes" id="UP000241769">
    <property type="component" value="Unassembled WGS sequence"/>
</dbReference>
<dbReference type="AlphaFoldDB" id="A0A2P6NKJ8"/>
<keyword evidence="1" id="KW-1133">Transmembrane helix</keyword>
<protein>
    <submittedName>
        <fullName evidence="2">Uncharacterized protein</fullName>
    </submittedName>
</protein>
<sequence>MRQNLSFESDARVSVTGGDESNCVPNICAAGQNSNRRDNRNSGVQIIRTALSFVSDTIDTQHNKQDTMFLKICGGVTLTIGLIIVLAGCIASYKLSTQQTDALKEDVSGSTLLDLPSYGSSTTITIQSGSSFTFRAVDQNEVPAGVLTIQLLDSLDSLHRWTAALGSLTESQRLSIWYNTYIYFCALEDYITFTSNTPGATAQAKITMGDWSTSYPSMATECNYGERMRAKRGVGIAGGVIGGLVLFGGCICLVVGLVKGRRQAQMTYAKTEELLDTNELEL</sequence>
<reference evidence="2 3" key="1">
    <citation type="journal article" date="2018" name="Genome Biol. Evol.">
        <title>Multiple Roots of Fruiting Body Formation in Amoebozoa.</title>
        <authorList>
            <person name="Hillmann F."/>
            <person name="Forbes G."/>
            <person name="Novohradska S."/>
            <person name="Ferling I."/>
            <person name="Riege K."/>
            <person name="Groth M."/>
            <person name="Westermann M."/>
            <person name="Marz M."/>
            <person name="Spaller T."/>
            <person name="Winckler T."/>
            <person name="Schaap P."/>
            <person name="Glockner G."/>
        </authorList>
    </citation>
    <scope>NUCLEOTIDE SEQUENCE [LARGE SCALE GENOMIC DNA]</scope>
    <source>
        <strain evidence="2 3">Jena</strain>
    </source>
</reference>